<accession>A0ABR8CIC5</accession>
<dbReference type="EMBL" id="JACJRF010000001">
    <property type="protein sequence ID" value="MBD2342804.1"/>
    <property type="molecule type" value="Genomic_DNA"/>
</dbReference>
<sequence>MLLLTKRSLKSYFGVAESQYELCDRHILRGAKPRHWNTTMFKIIN</sequence>
<dbReference type="RefSeq" id="WP_190405279.1">
    <property type="nucleotide sequence ID" value="NZ_JACJRF010000001.1"/>
</dbReference>
<organism evidence="1 2">
    <name type="scientific">Anabaena subtropica FACHB-260</name>
    <dbReference type="NCBI Taxonomy" id="2692884"/>
    <lineage>
        <taxon>Bacteria</taxon>
        <taxon>Bacillati</taxon>
        <taxon>Cyanobacteriota</taxon>
        <taxon>Cyanophyceae</taxon>
        <taxon>Nostocales</taxon>
        <taxon>Nostocaceae</taxon>
        <taxon>Anabaena</taxon>
    </lineage>
</organism>
<reference evidence="1 2" key="1">
    <citation type="journal article" date="2020" name="ISME J.">
        <title>Comparative genomics reveals insights into cyanobacterial evolution and habitat adaptation.</title>
        <authorList>
            <person name="Chen M.Y."/>
            <person name="Teng W.K."/>
            <person name="Zhao L."/>
            <person name="Hu C.X."/>
            <person name="Zhou Y.K."/>
            <person name="Han B.P."/>
            <person name="Song L.R."/>
            <person name="Shu W.S."/>
        </authorList>
    </citation>
    <scope>NUCLEOTIDE SEQUENCE [LARGE SCALE GENOMIC DNA]</scope>
    <source>
        <strain evidence="1 2">FACHB-260</strain>
    </source>
</reference>
<comment type="caution">
    <text evidence="1">The sequence shown here is derived from an EMBL/GenBank/DDBJ whole genome shotgun (WGS) entry which is preliminary data.</text>
</comment>
<keyword evidence="2" id="KW-1185">Reference proteome</keyword>
<evidence type="ECO:0000313" key="1">
    <source>
        <dbReference type="EMBL" id="MBD2342804.1"/>
    </source>
</evidence>
<protein>
    <recommendedName>
        <fullName evidence="3">Transposase</fullName>
    </recommendedName>
</protein>
<evidence type="ECO:0008006" key="3">
    <source>
        <dbReference type="Google" id="ProtNLM"/>
    </source>
</evidence>
<name>A0ABR8CIC5_9NOST</name>
<gene>
    <name evidence="1" type="ORF">H6G18_01400</name>
</gene>
<dbReference type="Proteomes" id="UP000607281">
    <property type="component" value="Unassembled WGS sequence"/>
</dbReference>
<evidence type="ECO:0000313" key="2">
    <source>
        <dbReference type="Proteomes" id="UP000607281"/>
    </source>
</evidence>
<proteinExistence type="predicted"/>